<name>A0A9D1NDE9_9FIRM</name>
<dbReference type="Proteomes" id="UP000886861">
    <property type="component" value="Unassembled WGS sequence"/>
</dbReference>
<gene>
    <name evidence="2" type="ORF">IAA62_00365</name>
</gene>
<reference evidence="2" key="2">
    <citation type="journal article" date="2021" name="PeerJ">
        <title>Extensive microbial diversity within the chicken gut microbiome revealed by metagenomics and culture.</title>
        <authorList>
            <person name="Gilroy R."/>
            <person name="Ravi A."/>
            <person name="Getino M."/>
            <person name="Pursley I."/>
            <person name="Horton D.L."/>
            <person name="Alikhan N.F."/>
            <person name="Baker D."/>
            <person name="Gharbi K."/>
            <person name="Hall N."/>
            <person name="Watson M."/>
            <person name="Adriaenssens E.M."/>
            <person name="Foster-Nyarko E."/>
            <person name="Jarju S."/>
            <person name="Secka A."/>
            <person name="Antonio M."/>
            <person name="Oren A."/>
            <person name="Chaudhuri R.R."/>
            <person name="La Ragione R."/>
            <person name="Hildebrand F."/>
            <person name="Pallen M.J."/>
        </authorList>
    </citation>
    <scope>NUCLEOTIDE SEQUENCE</scope>
    <source>
        <strain evidence="2">CHK186-9395</strain>
    </source>
</reference>
<proteinExistence type="predicted"/>
<dbReference type="InterPro" id="IPR000644">
    <property type="entry name" value="CBS_dom"/>
</dbReference>
<feature type="domain" description="CBS" evidence="1">
    <location>
        <begin position="104"/>
        <end position="149"/>
    </location>
</feature>
<reference evidence="2" key="1">
    <citation type="submission" date="2020-10" db="EMBL/GenBank/DDBJ databases">
        <authorList>
            <person name="Gilroy R."/>
        </authorList>
    </citation>
    <scope>NUCLEOTIDE SEQUENCE</scope>
    <source>
        <strain evidence="2">CHK186-9395</strain>
    </source>
</reference>
<comment type="caution">
    <text evidence="2">The sequence shown here is derived from an EMBL/GenBank/DDBJ whole genome shotgun (WGS) entry which is preliminary data.</text>
</comment>
<evidence type="ECO:0000313" key="2">
    <source>
        <dbReference type="EMBL" id="HIV01005.1"/>
    </source>
</evidence>
<evidence type="ECO:0000313" key="3">
    <source>
        <dbReference type="Proteomes" id="UP000886861"/>
    </source>
</evidence>
<accession>A0A9D1NDE9</accession>
<dbReference type="InterPro" id="IPR046342">
    <property type="entry name" value="CBS_dom_sf"/>
</dbReference>
<dbReference type="SUPFAM" id="SSF54631">
    <property type="entry name" value="CBS-domain pair"/>
    <property type="match status" value="1"/>
</dbReference>
<organism evidence="2 3">
    <name type="scientific">Candidatus Caccopulliclostridium gallistercoris</name>
    <dbReference type="NCBI Taxonomy" id="2840719"/>
    <lineage>
        <taxon>Bacteria</taxon>
        <taxon>Bacillati</taxon>
        <taxon>Bacillota</taxon>
        <taxon>Clostridia</taxon>
        <taxon>Candidatus Caccopulliclostridium</taxon>
    </lineage>
</organism>
<protein>
    <submittedName>
        <fullName evidence="2">CBS domain-containing protein</fullName>
    </submittedName>
</protein>
<dbReference type="Pfam" id="PF00571">
    <property type="entry name" value="CBS"/>
    <property type="match status" value="1"/>
</dbReference>
<dbReference type="EMBL" id="DVOJ01000003">
    <property type="protein sequence ID" value="HIV01005.1"/>
    <property type="molecule type" value="Genomic_DNA"/>
</dbReference>
<dbReference type="Gene3D" id="3.10.580.10">
    <property type="entry name" value="CBS-domain"/>
    <property type="match status" value="1"/>
</dbReference>
<dbReference type="AlphaFoldDB" id="A0A9D1NDE9"/>
<sequence>MQKSNARRFIEAYNQIDYALRVQHNFKRSMGYSDMIRRAVAVNYIVRKYEDDLIDFGRLRNAIIHRSNDDYIIAEPHDDVVVQMEKIAKLICTPPKVMEILNLHDVLTVNYDVDLKTVIKLISTSKYSNIPVYKEGTLLGVANGQKILNLLGKKIDEGQDISRYIESTSIEQAISEFPEGVTYYEIAPSDVTIEAVLDMFDKNRKLLIVLITKTGSMQEAPLGIVTPTNIMDLNNILENY</sequence>
<evidence type="ECO:0000259" key="1">
    <source>
        <dbReference type="Pfam" id="PF00571"/>
    </source>
</evidence>